<dbReference type="SUPFAM" id="SSF53474">
    <property type="entry name" value="alpha/beta-Hydrolases"/>
    <property type="match status" value="1"/>
</dbReference>
<dbReference type="EMBL" id="CAFBMT010000026">
    <property type="protein sequence ID" value="CAB4952858.1"/>
    <property type="molecule type" value="Genomic_DNA"/>
</dbReference>
<evidence type="ECO:0000256" key="1">
    <source>
        <dbReference type="SAM" id="MobiDB-lite"/>
    </source>
</evidence>
<dbReference type="EMBL" id="CAESGF010000015">
    <property type="protein sequence ID" value="CAB4364572.1"/>
    <property type="molecule type" value="Genomic_DNA"/>
</dbReference>
<accession>A0A6J7BY49</accession>
<dbReference type="PROSITE" id="PS51257">
    <property type="entry name" value="PROKAR_LIPOPROTEIN"/>
    <property type="match status" value="1"/>
</dbReference>
<dbReference type="EMBL" id="CAFBIY010000062">
    <property type="protein sequence ID" value="CAB4850727.1"/>
    <property type="molecule type" value="Genomic_DNA"/>
</dbReference>
<evidence type="ECO:0000313" key="3">
    <source>
        <dbReference type="EMBL" id="CAB4734240.1"/>
    </source>
</evidence>
<feature type="compositionally biased region" description="Basic and acidic residues" evidence="1">
    <location>
        <begin position="650"/>
        <end position="663"/>
    </location>
</feature>
<proteinExistence type="predicted"/>
<dbReference type="AlphaFoldDB" id="A0A6J7BY49"/>
<dbReference type="EMBL" id="CAFAAV010000092">
    <property type="protein sequence ID" value="CAB4820210.1"/>
    <property type="molecule type" value="Genomic_DNA"/>
</dbReference>
<evidence type="ECO:0000313" key="4">
    <source>
        <dbReference type="EMBL" id="CAB4820210.1"/>
    </source>
</evidence>
<evidence type="ECO:0000313" key="2">
    <source>
        <dbReference type="EMBL" id="CAB4364572.1"/>
    </source>
</evidence>
<name>A0A6J7BY49_9ZZZZ</name>
<evidence type="ECO:0000313" key="5">
    <source>
        <dbReference type="EMBL" id="CAB4850727.1"/>
    </source>
</evidence>
<gene>
    <name evidence="3" type="ORF">UFOPK2656_02354</name>
    <name evidence="4" type="ORF">UFOPK3099_01339</name>
    <name evidence="5" type="ORF">UFOPK3267_01287</name>
    <name evidence="6" type="ORF">UFOPK3651_02973</name>
    <name evidence="7" type="ORF">UFOPK3931_03323</name>
    <name evidence="2" type="ORF">UFOPK4189_02331</name>
</gene>
<dbReference type="InterPro" id="IPR029058">
    <property type="entry name" value="AB_hydrolase_fold"/>
</dbReference>
<evidence type="ECO:0000313" key="6">
    <source>
        <dbReference type="EMBL" id="CAB4952858.1"/>
    </source>
</evidence>
<dbReference type="EMBL" id="CAEZYF010000016">
    <property type="protein sequence ID" value="CAB4734240.1"/>
    <property type="molecule type" value="Genomic_DNA"/>
</dbReference>
<feature type="region of interest" description="Disordered" evidence="1">
    <location>
        <begin position="647"/>
        <end position="666"/>
    </location>
</feature>
<dbReference type="EMBL" id="CAFBOL010000165">
    <property type="protein sequence ID" value="CAB5020470.1"/>
    <property type="molecule type" value="Genomic_DNA"/>
</dbReference>
<protein>
    <submittedName>
        <fullName evidence="5">Unannotated protein</fullName>
    </submittedName>
</protein>
<reference evidence="5" key="1">
    <citation type="submission" date="2020-05" db="EMBL/GenBank/DDBJ databases">
        <authorList>
            <person name="Chiriac C."/>
            <person name="Salcher M."/>
            <person name="Ghai R."/>
            <person name="Kavagutti S V."/>
        </authorList>
    </citation>
    <scope>NUCLEOTIDE SEQUENCE</scope>
</reference>
<dbReference type="Gene3D" id="3.40.50.1820">
    <property type="entry name" value="alpha/beta hydrolase"/>
    <property type="match status" value="1"/>
</dbReference>
<organism evidence="5">
    <name type="scientific">freshwater metagenome</name>
    <dbReference type="NCBI Taxonomy" id="449393"/>
    <lineage>
        <taxon>unclassified sequences</taxon>
        <taxon>metagenomes</taxon>
        <taxon>ecological metagenomes</taxon>
    </lineage>
</organism>
<sequence length="695" mass="73825">MQRTIGRKLVAAMGAALVLMAACSDDKSATSSSIVVAPTDTAPPGVVQVEADAATKAAVQAEVDTSGPGCDSLDTTRCLLPFPSNAYTVEDPVSPTHVRVSFPAAGMPVNDKGVAIDPTEWNRNDGFSPNTPILVYLPDLDATNSNLPSWTDIGASLSPESTVVLLDVTTGARIPLWAELDAHAAKDEDRLLTIRPAISLPEGHTFAVGLRGMLNHDRGFIEPSATFRAFRDKLLTGIEEIEFRRAVMEDAIGALEKAGVARADLQLAWSFTVASTENISGRMLHIRDEAVAALGDKAPAFHIISTEKNTHDKVALQISGTFDVPNYLTGDGGPGTTFNYTSTDIDALPAQNGIVHVPFLCNVSTATMNGNAPAHVVEYGHGLLGGRDEINAGNVRDFANDNNILFCATNWAGMSEDDVGNAAATLANFGQFNTMADRLQQGVLNQIYLGRLMTRFNGLSSEASLKRADGGPLFDTGHLDYDGNSQGGIMGLMLAAVSPDIERAVLGVPGMNYSLLLPRSVDFDTYEAVFLPAYPNDLDRVLILGITQMLWDRGEGAGYVQHLTSNPYAGTSAKTVLLDVAFGDHQVTPLSALVEARTLGLTIHRPVAADGRWAETDAGYGLESTVYPSTGSAIIIWDSGMTAMPLENLAPRDGDDSHEDPRADAQVQRQKASFLFNDTLIDVCGGAACTAAHRA</sequence>
<evidence type="ECO:0000313" key="7">
    <source>
        <dbReference type="EMBL" id="CAB5020470.1"/>
    </source>
</evidence>